<dbReference type="InterPro" id="IPR006175">
    <property type="entry name" value="YjgF/YER057c/UK114"/>
</dbReference>
<dbReference type="PANTHER" id="PTHR11803">
    <property type="entry name" value="2-IMINOBUTANOATE/2-IMINOPROPANOATE DEAMINASE RIDA"/>
    <property type="match status" value="1"/>
</dbReference>
<dbReference type="GO" id="GO:0005829">
    <property type="term" value="C:cytosol"/>
    <property type="evidence" value="ECO:0007669"/>
    <property type="project" value="TreeGrafter"/>
</dbReference>
<organism evidence="2 3">
    <name type="scientific">Candidatus Sulfotelmatobacter kueseliae</name>
    <dbReference type="NCBI Taxonomy" id="2042962"/>
    <lineage>
        <taxon>Bacteria</taxon>
        <taxon>Pseudomonadati</taxon>
        <taxon>Acidobacteriota</taxon>
        <taxon>Terriglobia</taxon>
        <taxon>Terriglobales</taxon>
        <taxon>Candidatus Korobacteraceae</taxon>
        <taxon>Candidatus Sulfotelmatobacter</taxon>
    </lineage>
</organism>
<gene>
    <name evidence="2" type="ORF">SBA1_290005</name>
</gene>
<sequence>MNVHELLAEVATAPIVKRAITNHTALNEAYDYGSAFSRGMRIDLKGLTILLISGTASIDDHGRTVHVGDLRAQVRRTYDNITKLLASEGATWHDVVRTTCYLRDIERDYHAFNEERSAFYREQKLDPLPASTGIQAILCRPDLLVEIEAIAMFRRESPAE</sequence>
<evidence type="ECO:0000256" key="1">
    <source>
        <dbReference type="ARBA" id="ARBA00010552"/>
    </source>
</evidence>
<evidence type="ECO:0000313" key="2">
    <source>
        <dbReference type="EMBL" id="SPF39643.1"/>
    </source>
</evidence>
<dbReference type="Gene3D" id="3.30.1330.40">
    <property type="entry name" value="RutC-like"/>
    <property type="match status" value="1"/>
</dbReference>
<comment type="similarity">
    <text evidence="1">Belongs to the RutC family.</text>
</comment>
<accession>A0A2U3KJ24</accession>
<proteinExistence type="inferred from homology"/>
<dbReference type="SUPFAM" id="SSF55298">
    <property type="entry name" value="YjgF-like"/>
    <property type="match status" value="1"/>
</dbReference>
<reference evidence="3" key="1">
    <citation type="submission" date="2018-02" db="EMBL/GenBank/DDBJ databases">
        <authorList>
            <person name="Hausmann B."/>
        </authorList>
    </citation>
    <scope>NUCLEOTIDE SEQUENCE [LARGE SCALE GENOMIC DNA]</scope>
    <source>
        <strain evidence="3">Peat soil MAG SbA1</strain>
    </source>
</reference>
<dbReference type="EMBL" id="OMOD01000121">
    <property type="protein sequence ID" value="SPF39643.1"/>
    <property type="molecule type" value="Genomic_DNA"/>
</dbReference>
<name>A0A2U3KJ24_9BACT</name>
<dbReference type="Proteomes" id="UP000238701">
    <property type="component" value="Unassembled WGS sequence"/>
</dbReference>
<dbReference type="AlphaFoldDB" id="A0A2U3KJ24"/>
<protein>
    <submittedName>
        <fullName evidence="2">Endoribonuclease L-PSP</fullName>
    </submittedName>
</protein>
<dbReference type="PANTHER" id="PTHR11803:SF58">
    <property type="entry name" value="PROTEIN HMF1-RELATED"/>
    <property type="match status" value="1"/>
</dbReference>
<evidence type="ECO:0000313" key="3">
    <source>
        <dbReference type="Proteomes" id="UP000238701"/>
    </source>
</evidence>
<dbReference type="GO" id="GO:0019239">
    <property type="term" value="F:deaminase activity"/>
    <property type="evidence" value="ECO:0007669"/>
    <property type="project" value="TreeGrafter"/>
</dbReference>
<dbReference type="Pfam" id="PF01042">
    <property type="entry name" value="Ribonuc_L-PSP"/>
    <property type="match status" value="1"/>
</dbReference>
<dbReference type="InterPro" id="IPR035959">
    <property type="entry name" value="RutC-like_sf"/>
</dbReference>
<dbReference type="OrthoDB" id="9803101at2"/>